<dbReference type="InterPro" id="IPR012795">
    <property type="entry name" value="tRNA_Ile_lys_synt_N"/>
</dbReference>
<dbReference type="InterPro" id="IPR012094">
    <property type="entry name" value="tRNA_Ile_lys_synt"/>
</dbReference>
<comment type="caution">
    <text evidence="9">The sequence shown here is derived from an EMBL/GenBank/DDBJ whole genome shotgun (WGS) entry which is preliminary data.</text>
</comment>
<dbReference type="Proteomes" id="UP001320420">
    <property type="component" value="Unassembled WGS sequence"/>
</dbReference>
<dbReference type="EMBL" id="JAKJXP020000095">
    <property type="protein sequence ID" value="KAK7747015.1"/>
    <property type="molecule type" value="Genomic_DNA"/>
</dbReference>
<proteinExistence type="inferred from homology"/>
<keyword evidence="5" id="KW-0067">ATP-binding</keyword>
<dbReference type="GO" id="GO:0005524">
    <property type="term" value="F:ATP binding"/>
    <property type="evidence" value="ECO:0007669"/>
    <property type="project" value="UniProtKB-KW"/>
</dbReference>
<feature type="domain" description="tRNA(Ile)-lysidine/2-thiocytidine synthase N-terminal" evidence="8">
    <location>
        <begin position="43"/>
        <end position="194"/>
    </location>
</feature>
<reference evidence="9 10" key="1">
    <citation type="submission" date="2024-02" db="EMBL/GenBank/DDBJ databases">
        <title>De novo assembly and annotation of 12 fungi associated with fruit tree decline syndrome in Ontario, Canada.</title>
        <authorList>
            <person name="Sulman M."/>
            <person name="Ellouze W."/>
            <person name="Ilyukhin E."/>
        </authorList>
    </citation>
    <scope>NUCLEOTIDE SEQUENCE [LARGE SCALE GENOMIC DNA]</scope>
    <source>
        <strain evidence="9 10">M11/M66-122</strain>
    </source>
</reference>
<evidence type="ECO:0000256" key="1">
    <source>
        <dbReference type="ARBA" id="ARBA00013267"/>
    </source>
</evidence>
<evidence type="ECO:0000256" key="6">
    <source>
        <dbReference type="ARBA" id="ARBA00048539"/>
    </source>
</evidence>
<keyword evidence="2" id="KW-0436">Ligase</keyword>
<dbReference type="Gene3D" id="3.40.50.620">
    <property type="entry name" value="HUPs"/>
    <property type="match status" value="1"/>
</dbReference>
<feature type="compositionally biased region" description="Basic residues" evidence="7">
    <location>
        <begin position="721"/>
        <end position="734"/>
    </location>
</feature>
<feature type="region of interest" description="Disordered" evidence="7">
    <location>
        <begin position="705"/>
        <end position="745"/>
    </location>
</feature>
<keyword evidence="3" id="KW-0819">tRNA processing</keyword>
<dbReference type="InterPro" id="IPR014729">
    <property type="entry name" value="Rossmann-like_a/b/a_fold"/>
</dbReference>
<dbReference type="InterPro" id="IPR011063">
    <property type="entry name" value="TilS/TtcA_N"/>
</dbReference>
<dbReference type="AlphaFoldDB" id="A0AAN9UFE5"/>
<name>A0AAN9UFE5_9PEZI</name>
<dbReference type="Pfam" id="PF01171">
    <property type="entry name" value="ATP_bind_3"/>
    <property type="match status" value="2"/>
</dbReference>
<evidence type="ECO:0000259" key="8">
    <source>
        <dbReference type="Pfam" id="PF01171"/>
    </source>
</evidence>
<evidence type="ECO:0000313" key="9">
    <source>
        <dbReference type="EMBL" id="KAK7747015.1"/>
    </source>
</evidence>
<organism evidence="9 10">
    <name type="scientific">Diatrype stigma</name>
    <dbReference type="NCBI Taxonomy" id="117547"/>
    <lineage>
        <taxon>Eukaryota</taxon>
        <taxon>Fungi</taxon>
        <taxon>Dikarya</taxon>
        <taxon>Ascomycota</taxon>
        <taxon>Pezizomycotina</taxon>
        <taxon>Sordariomycetes</taxon>
        <taxon>Xylariomycetidae</taxon>
        <taxon>Xylariales</taxon>
        <taxon>Diatrypaceae</taxon>
        <taxon>Diatrype</taxon>
    </lineage>
</organism>
<accession>A0AAN9UFE5</accession>
<gene>
    <name evidence="9" type="ORF">SLS62_009272</name>
</gene>
<feature type="compositionally biased region" description="Polar residues" evidence="7">
    <location>
        <begin position="735"/>
        <end position="745"/>
    </location>
</feature>
<dbReference type="GO" id="GO:0032267">
    <property type="term" value="F:tRNA(Ile)-lysidine synthase activity"/>
    <property type="evidence" value="ECO:0007669"/>
    <property type="project" value="UniProtKB-EC"/>
</dbReference>
<evidence type="ECO:0000256" key="2">
    <source>
        <dbReference type="ARBA" id="ARBA00022598"/>
    </source>
</evidence>
<dbReference type="HAMAP" id="MF_01161">
    <property type="entry name" value="tRNA_Ile_lys_synt"/>
    <property type="match status" value="1"/>
</dbReference>
<evidence type="ECO:0000256" key="5">
    <source>
        <dbReference type="ARBA" id="ARBA00022840"/>
    </source>
</evidence>
<sequence length="745" mass="83331">MSVLPYVFHAAARPISVAEFADAVRATCPPRFPKARGIRPRHVGLAVSGGVDSMALAYLCAQLRREHPTIKISDNPVSTFRGIVVDHGLRAGSSEEARAVVAALQAMRIHSSVWTLNWGSEMLGGDGHPKDLPNLESAGRRLRYQRLGFVCSRDKMASLFLAHQEDDQYETVLMRLLQGHGSRGLRGMKKASDIPECEGIHGAYQSGYVDDQKQNYPFYSYSMRKRELKSLRQELRSSSSRQMPTEELLEVMARELERGSTAAESGDHDYGLEELGPLNPVKSLGGKNVEVEDGGVTVYRPFLEFSKDRLIATCLENKVTWWEDQTNHDASLTLRNAVRHLYKGHDLPKALQRPAILDLSRRCDRRAKAQEAAAHRLLSRAVIHEFAPNAGTAVVQFPHIKPPASKRETRSPQRRKARLSQQREIAGILIQKILALVSPEPQTPPLANLQNVIPRLFPSLASFSEAALATPAKAFNIAGVHLIPIESPKNPRPGEPSASAAAPRGQPLTSWYLSRTPYPSNLPLPRFRSPFSPIQSDESGDIQQSPWTKWLKWKLWDNRFWIRWTHRLPCRVFVQPFAKEHARPLRERLAPHDRARLAALLKRHAPGKVRYTLPAIYLERDLDLEDPYAGLSPDPAAPYPSGVPDIADMKLLALPTLGVRIPELDRWLEYQVRYRRVDRGTLETVGSFRRGPFVPAAAAKAKAKAKAKAGDSVPRQMGYGAKHRGRASAWRRGRQQTSSRAQQAL</sequence>
<dbReference type="GO" id="GO:0008033">
    <property type="term" value="P:tRNA processing"/>
    <property type="evidence" value="ECO:0007669"/>
    <property type="project" value="UniProtKB-KW"/>
</dbReference>
<dbReference type="PANTHER" id="PTHR43033">
    <property type="entry name" value="TRNA(ILE)-LYSIDINE SYNTHASE-RELATED"/>
    <property type="match status" value="1"/>
</dbReference>
<dbReference type="PANTHER" id="PTHR43033:SF1">
    <property type="entry name" value="TRNA(ILE)-LYSIDINE SYNTHASE-RELATED"/>
    <property type="match status" value="1"/>
</dbReference>
<evidence type="ECO:0000256" key="4">
    <source>
        <dbReference type="ARBA" id="ARBA00022741"/>
    </source>
</evidence>
<comment type="catalytic activity">
    <reaction evidence="6">
        <text>cytidine(34) in tRNA(Ile2) + L-lysine + ATP = lysidine(34) in tRNA(Ile2) + AMP + diphosphate + H(+)</text>
        <dbReference type="Rhea" id="RHEA:43744"/>
        <dbReference type="Rhea" id="RHEA-COMP:10625"/>
        <dbReference type="Rhea" id="RHEA-COMP:10670"/>
        <dbReference type="ChEBI" id="CHEBI:15378"/>
        <dbReference type="ChEBI" id="CHEBI:30616"/>
        <dbReference type="ChEBI" id="CHEBI:32551"/>
        <dbReference type="ChEBI" id="CHEBI:33019"/>
        <dbReference type="ChEBI" id="CHEBI:82748"/>
        <dbReference type="ChEBI" id="CHEBI:83665"/>
        <dbReference type="ChEBI" id="CHEBI:456215"/>
        <dbReference type="EC" id="6.3.4.19"/>
    </reaction>
</comment>
<keyword evidence="10" id="KW-1185">Reference proteome</keyword>
<dbReference type="EC" id="6.3.4.19" evidence="1"/>
<dbReference type="CDD" id="cd01992">
    <property type="entry name" value="TilS_N"/>
    <property type="match status" value="1"/>
</dbReference>
<evidence type="ECO:0000313" key="10">
    <source>
        <dbReference type="Proteomes" id="UP001320420"/>
    </source>
</evidence>
<keyword evidence="4" id="KW-0547">Nucleotide-binding</keyword>
<feature type="domain" description="tRNA(Ile)-lysidine/2-thiocytidine synthase N-terminal" evidence="8">
    <location>
        <begin position="290"/>
        <end position="340"/>
    </location>
</feature>
<evidence type="ECO:0000256" key="3">
    <source>
        <dbReference type="ARBA" id="ARBA00022694"/>
    </source>
</evidence>
<feature type="region of interest" description="Disordered" evidence="7">
    <location>
        <begin position="399"/>
        <end position="418"/>
    </location>
</feature>
<evidence type="ECO:0000256" key="7">
    <source>
        <dbReference type="SAM" id="MobiDB-lite"/>
    </source>
</evidence>
<dbReference type="SUPFAM" id="SSF52402">
    <property type="entry name" value="Adenine nucleotide alpha hydrolases-like"/>
    <property type="match status" value="1"/>
</dbReference>
<protein>
    <recommendedName>
        <fullName evidence="1">tRNA(Ile)-lysidine synthetase</fullName>
        <ecNumber evidence="1">6.3.4.19</ecNumber>
    </recommendedName>
</protein>